<dbReference type="PROSITE" id="PS51900">
    <property type="entry name" value="CB"/>
    <property type="match status" value="1"/>
</dbReference>
<feature type="domain" description="Core-binding (CB)" evidence="6">
    <location>
        <begin position="14"/>
        <end position="111"/>
    </location>
</feature>
<evidence type="ECO:0000256" key="1">
    <source>
        <dbReference type="ARBA" id="ARBA00008857"/>
    </source>
</evidence>
<organism evidence="7 8">
    <name type="scientific">Staphylococcus pseudintermedius</name>
    <dbReference type="NCBI Taxonomy" id="283734"/>
    <lineage>
        <taxon>Bacteria</taxon>
        <taxon>Bacillati</taxon>
        <taxon>Bacillota</taxon>
        <taxon>Bacilli</taxon>
        <taxon>Bacillales</taxon>
        <taxon>Staphylococcaceae</taxon>
        <taxon>Staphylococcus</taxon>
        <taxon>Staphylococcus intermedius group</taxon>
    </lineage>
</organism>
<name>A0A7T7NW75_STAPS</name>
<dbReference type="Pfam" id="PF00589">
    <property type="entry name" value="Phage_integrase"/>
    <property type="match status" value="1"/>
</dbReference>
<dbReference type="InterPro" id="IPR044068">
    <property type="entry name" value="CB"/>
</dbReference>
<dbReference type="InterPro" id="IPR013762">
    <property type="entry name" value="Integrase-like_cat_sf"/>
</dbReference>
<dbReference type="PANTHER" id="PTHR30349">
    <property type="entry name" value="PHAGE INTEGRASE-RELATED"/>
    <property type="match status" value="1"/>
</dbReference>
<dbReference type="GO" id="GO:0003677">
    <property type="term" value="F:DNA binding"/>
    <property type="evidence" value="ECO:0007669"/>
    <property type="project" value="UniProtKB-UniRule"/>
</dbReference>
<dbReference type="AlphaFoldDB" id="A0A7T7NW75"/>
<dbReference type="InterPro" id="IPR050090">
    <property type="entry name" value="Tyrosine_recombinase_XerCD"/>
</dbReference>
<feature type="domain" description="Tyr recombinase" evidence="5">
    <location>
        <begin position="132"/>
        <end position="311"/>
    </location>
</feature>
<protein>
    <submittedName>
        <fullName evidence="7">Tyrosine-type recombinase/integrase</fullName>
    </submittedName>
</protein>
<accession>A0A7T7NW75</accession>
<dbReference type="GO" id="GO:0006310">
    <property type="term" value="P:DNA recombination"/>
    <property type="evidence" value="ECO:0007669"/>
    <property type="project" value="UniProtKB-KW"/>
</dbReference>
<proteinExistence type="inferred from homology"/>
<sequence length="334" mass="39889">MCARILVKQKIINQSFDELEEIVMNIKKAQNLSQHTLVRYKTVIKILKKCFIKKNAFELTYDDANYFVYYLFNEHEYYLNRFEQKRKRVGLSQKSVNTYIKCCKSIYNELIEFNHMHYNPFEKVKKVKGQEHKLKTIDIKDLNKLLNNLDKRYYTELRSYALILVLLDTMARISEVLNIKYEDIDFNNNSIYLSKTKNKKFRFVNFSNKTKRVLKEYIEANDGFSCDYVFTTVNDTQLNSEAFRKQLRHYIKKFNIKNNFSCHAFRHTGATEFIKNGGDVRVLQIILGHARITTTEIYTHVGTDVIKEQQLKYSAVDSMTNSKKYKKPRNKRRR</sequence>
<dbReference type="RefSeq" id="WP_104030078.1">
    <property type="nucleotide sequence ID" value="NZ_BAAFJE010000074.1"/>
</dbReference>
<dbReference type="PROSITE" id="PS51898">
    <property type="entry name" value="TYR_RECOMBINASE"/>
    <property type="match status" value="1"/>
</dbReference>
<evidence type="ECO:0000259" key="5">
    <source>
        <dbReference type="PROSITE" id="PS51898"/>
    </source>
</evidence>
<reference evidence="7 8" key="1">
    <citation type="submission" date="2020-12" db="EMBL/GenBank/DDBJ databases">
        <title>Whole genome sequencing and de novo assembly of Staphylococcus pseudintermedius: a novel pangenome approach to unravel pathogenesis of canine pyoderma.</title>
        <authorList>
            <person name="Ferrer L."/>
            <person name="Perez D."/>
            <person name="Fonticoba R."/>
            <person name="Vines J."/>
            <person name="Fabregas N."/>
            <person name="Madronero S."/>
            <person name="Meroni G."/>
            <person name="Martino P."/>
            <person name="Martinez S."/>
            <person name="Cusco A."/>
            <person name="Migura L."/>
            <person name="Francino O."/>
        </authorList>
    </citation>
    <scope>NUCLEOTIDE SEQUENCE [LARGE SCALE GENOMIC DNA]</scope>
    <source>
        <strain evidence="7 8">HSP080</strain>
    </source>
</reference>
<evidence type="ECO:0000313" key="8">
    <source>
        <dbReference type="Proteomes" id="UP000595859"/>
    </source>
</evidence>
<evidence type="ECO:0000256" key="3">
    <source>
        <dbReference type="ARBA" id="ARBA00023172"/>
    </source>
</evidence>
<dbReference type="InterPro" id="IPR011010">
    <property type="entry name" value="DNA_brk_join_enz"/>
</dbReference>
<evidence type="ECO:0000259" key="6">
    <source>
        <dbReference type="PROSITE" id="PS51900"/>
    </source>
</evidence>
<dbReference type="Gene3D" id="1.10.150.130">
    <property type="match status" value="1"/>
</dbReference>
<keyword evidence="2 4" id="KW-0238">DNA-binding</keyword>
<dbReference type="InterPro" id="IPR002104">
    <property type="entry name" value="Integrase_catalytic"/>
</dbReference>
<dbReference type="PANTHER" id="PTHR30349:SF41">
    <property type="entry name" value="INTEGRASE_RECOMBINASE PROTEIN MJ0367-RELATED"/>
    <property type="match status" value="1"/>
</dbReference>
<dbReference type="InterPro" id="IPR010998">
    <property type="entry name" value="Integrase_recombinase_N"/>
</dbReference>
<dbReference type="Proteomes" id="UP000595859">
    <property type="component" value="Chromosome"/>
</dbReference>
<dbReference type="GO" id="GO:0015074">
    <property type="term" value="P:DNA integration"/>
    <property type="evidence" value="ECO:0007669"/>
    <property type="project" value="InterPro"/>
</dbReference>
<dbReference type="CDD" id="cd00397">
    <property type="entry name" value="DNA_BRE_C"/>
    <property type="match status" value="1"/>
</dbReference>
<evidence type="ECO:0000256" key="4">
    <source>
        <dbReference type="PROSITE-ProRule" id="PRU01248"/>
    </source>
</evidence>
<evidence type="ECO:0000313" key="7">
    <source>
        <dbReference type="EMBL" id="QQM97162.1"/>
    </source>
</evidence>
<evidence type="ECO:0000256" key="2">
    <source>
        <dbReference type="ARBA" id="ARBA00023125"/>
    </source>
</evidence>
<dbReference type="EMBL" id="CP066884">
    <property type="protein sequence ID" value="QQM97162.1"/>
    <property type="molecule type" value="Genomic_DNA"/>
</dbReference>
<dbReference type="Gene3D" id="1.10.443.10">
    <property type="entry name" value="Intergrase catalytic core"/>
    <property type="match status" value="1"/>
</dbReference>
<comment type="similarity">
    <text evidence="1">Belongs to the 'phage' integrase family.</text>
</comment>
<dbReference type="SUPFAM" id="SSF56349">
    <property type="entry name" value="DNA breaking-rejoining enzymes"/>
    <property type="match status" value="1"/>
</dbReference>
<keyword evidence="3" id="KW-0233">DNA recombination</keyword>
<gene>
    <name evidence="7" type="ORF">JGZ15_06320</name>
</gene>